<dbReference type="PANTHER" id="PTHR43038:SF3">
    <property type="entry name" value="ABC TRANSPORTER G FAMILY MEMBER 20 ISOFORM X1"/>
    <property type="match status" value="1"/>
</dbReference>
<dbReference type="InterPro" id="IPR003439">
    <property type="entry name" value="ABC_transporter-like_ATP-bd"/>
</dbReference>
<feature type="domain" description="ABC transporter" evidence="2">
    <location>
        <begin position="21"/>
        <end position="77"/>
    </location>
</feature>
<feature type="region of interest" description="Disordered" evidence="1">
    <location>
        <begin position="61"/>
        <end position="101"/>
    </location>
</feature>
<dbReference type="PANTHER" id="PTHR43038">
    <property type="entry name" value="ATP-BINDING CASSETTE, SUB-FAMILY H, MEMBER 1"/>
    <property type="match status" value="1"/>
</dbReference>
<reference evidence="3" key="1">
    <citation type="submission" date="2007-11" db="EMBL/GenBank/DDBJ databases">
        <authorList>
            <person name="Fulton L."/>
            <person name="Clifton S."/>
            <person name="Fulton B."/>
            <person name="Xu J."/>
            <person name="Minx P."/>
            <person name="Pepin K.H."/>
            <person name="Johnson M."/>
            <person name="Thiruvilangam P."/>
            <person name="Bhonagiri V."/>
            <person name="Nash W.E."/>
            <person name="Mardis E.R."/>
            <person name="Wilson R.K."/>
        </authorList>
    </citation>
    <scope>NUCLEOTIDE SEQUENCE [LARGE SCALE GENOMIC DNA]</scope>
    <source>
        <strain evidence="3">DSM 17241</strain>
    </source>
</reference>
<evidence type="ECO:0000256" key="1">
    <source>
        <dbReference type="SAM" id="MobiDB-lite"/>
    </source>
</evidence>
<gene>
    <name evidence="3" type="ORF">ANACOL_01195</name>
</gene>
<dbReference type="AlphaFoldDB" id="B0P8V6"/>
<evidence type="ECO:0000313" key="4">
    <source>
        <dbReference type="Proteomes" id="UP000003803"/>
    </source>
</evidence>
<dbReference type="Proteomes" id="UP000003803">
    <property type="component" value="Unassembled WGS sequence"/>
</dbReference>
<evidence type="ECO:0000259" key="2">
    <source>
        <dbReference type="Pfam" id="PF00005"/>
    </source>
</evidence>
<dbReference type="InterPro" id="IPR027417">
    <property type="entry name" value="P-loop_NTPase"/>
</dbReference>
<dbReference type="SUPFAM" id="SSF52540">
    <property type="entry name" value="P-loop containing nucleoside triphosphate hydrolases"/>
    <property type="match status" value="1"/>
</dbReference>
<dbReference type="Gene3D" id="3.40.50.300">
    <property type="entry name" value="P-loop containing nucleotide triphosphate hydrolases"/>
    <property type="match status" value="1"/>
</dbReference>
<dbReference type="eggNOG" id="COG1131">
    <property type="taxonomic scope" value="Bacteria"/>
</dbReference>
<dbReference type="GO" id="GO:0016887">
    <property type="term" value="F:ATP hydrolysis activity"/>
    <property type="evidence" value="ECO:0007669"/>
    <property type="project" value="InterPro"/>
</dbReference>
<dbReference type="GO" id="GO:0005524">
    <property type="term" value="F:ATP binding"/>
    <property type="evidence" value="ECO:0007669"/>
    <property type="project" value="InterPro"/>
</dbReference>
<protein>
    <recommendedName>
        <fullName evidence="2">ABC transporter domain-containing protein</fullName>
    </recommendedName>
</protein>
<organism evidence="3 4">
    <name type="scientific">Anaerotruncus colihominis DSM 17241</name>
    <dbReference type="NCBI Taxonomy" id="445972"/>
    <lineage>
        <taxon>Bacteria</taxon>
        <taxon>Bacillati</taxon>
        <taxon>Bacillota</taxon>
        <taxon>Clostridia</taxon>
        <taxon>Eubacteriales</taxon>
        <taxon>Oscillospiraceae</taxon>
        <taxon>Anaerotruncus</taxon>
    </lineage>
</organism>
<proteinExistence type="predicted"/>
<sequence>MQEALKVERLSKSYGNSLAVDSLNLCVRQNTVFGLLGANGTVKSTTIECILGTRKADSGGVSVLGRDPQKRPARFAPKGGRSISRGRLSAGNQSFETMRGNGLPLQEPCRLEIAV</sequence>
<accession>B0P8V6</accession>
<evidence type="ECO:0000313" key="3">
    <source>
        <dbReference type="EMBL" id="EDS12352.1"/>
    </source>
</evidence>
<dbReference type="Pfam" id="PF00005">
    <property type="entry name" value="ABC_tran"/>
    <property type="match status" value="1"/>
</dbReference>
<dbReference type="EMBL" id="ABGD02000007">
    <property type="protein sequence ID" value="EDS12352.1"/>
    <property type="molecule type" value="Genomic_DNA"/>
</dbReference>
<comment type="caution">
    <text evidence="3">The sequence shown here is derived from an EMBL/GenBank/DDBJ whole genome shotgun (WGS) entry which is preliminary data.</text>
</comment>
<dbReference type="HOGENOM" id="CLU_2103877_0_0_9"/>
<reference evidence="3" key="2">
    <citation type="submission" date="2013-09" db="EMBL/GenBank/DDBJ databases">
        <title>Draft genome sequence of Anaerotruncus colihominis(DSM 17241).</title>
        <authorList>
            <person name="Sudarsanam P."/>
            <person name="Ley R."/>
            <person name="Guruge J."/>
            <person name="Turnbaugh P.J."/>
            <person name="Mahowald M."/>
            <person name="Liep D."/>
            <person name="Gordon J."/>
        </authorList>
    </citation>
    <scope>NUCLEOTIDE SEQUENCE</scope>
    <source>
        <strain evidence="3">DSM 17241</strain>
    </source>
</reference>
<keyword evidence="4" id="KW-1185">Reference proteome</keyword>
<name>B0P8V6_9FIRM</name>